<feature type="region of interest" description="Disordered" evidence="1">
    <location>
        <begin position="74"/>
        <end position="99"/>
    </location>
</feature>
<keyword evidence="4" id="KW-1185">Reference proteome</keyword>
<comment type="caution">
    <text evidence="3">The sequence shown here is derived from an EMBL/GenBank/DDBJ whole genome shotgun (WGS) entry which is preliminary data.</text>
</comment>
<feature type="domain" description="DUF6291" evidence="2">
    <location>
        <begin position="10"/>
        <end position="86"/>
    </location>
</feature>
<accession>A0A388TDN9</accession>
<evidence type="ECO:0000313" key="4">
    <source>
        <dbReference type="Proteomes" id="UP000269352"/>
    </source>
</evidence>
<evidence type="ECO:0000256" key="1">
    <source>
        <dbReference type="SAM" id="MobiDB-lite"/>
    </source>
</evidence>
<reference evidence="3 4" key="1">
    <citation type="journal article" date="2019" name="ISME J.">
        <title>Genome analyses of uncultured TG2/ZB3 bacteria in 'Margulisbacteria' specifically attached to ectosymbiotic spirochetes of protists in the termite gut.</title>
        <authorList>
            <person name="Utami Y.D."/>
            <person name="Kuwahara H."/>
            <person name="Igai K."/>
            <person name="Murakami T."/>
            <person name="Sugaya K."/>
            <person name="Morikawa T."/>
            <person name="Nagura Y."/>
            <person name="Yuki M."/>
            <person name="Deevong P."/>
            <person name="Inoue T."/>
            <person name="Kihara K."/>
            <person name="Lo N."/>
            <person name="Yamada A."/>
            <person name="Ohkuma M."/>
            <person name="Hongoh Y."/>
        </authorList>
    </citation>
    <scope>NUCLEOTIDE SEQUENCE [LARGE SCALE GENOMIC DNA]</scope>
    <source>
        <strain evidence="3">NkOx7-01</strain>
    </source>
</reference>
<protein>
    <recommendedName>
        <fullName evidence="2">DUF6291 domain-containing protein</fullName>
    </recommendedName>
</protein>
<dbReference type="InterPro" id="IPR046258">
    <property type="entry name" value="DUF6291"/>
</dbReference>
<dbReference type="Proteomes" id="UP000269352">
    <property type="component" value="Unassembled WGS sequence"/>
</dbReference>
<organism evidence="3 4">
    <name type="scientific">Termititenax aidoneus</name>
    <dbReference type="NCBI Taxonomy" id="2218524"/>
    <lineage>
        <taxon>Bacteria</taxon>
        <taxon>Bacillati</taxon>
        <taxon>Candidatus Margulisiibacteriota</taxon>
        <taxon>Candidatus Termititenacia</taxon>
        <taxon>Candidatus Termititenacales</taxon>
        <taxon>Candidatus Termititenacaceae</taxon>
        <taxon>Candidatus Termititenax</taxon>
    </lineage>
</organism>
<name>A0A388TDN9_TERA1</name>
<gene>
    <name evidence="3" type="ORF">NO1_1824</name>
</gene>
<dbReference type="EMBL" id="BGZN01000070">
    <property type="protein sequence ID" value="GBR74693.1"/>
    <property type="molecule type" value="Genomic_DNA"/>
</dbReference>
<dbReference type="Pfam" id="PF19808">
    <property type="entry name" value="DUF6291"/>
    <property type="match status" value="1"/>
</dbReference>
<proteinExistence type="predicted"/>
<sequence length="294" mass="33381">MVTTKTKQAFLVYYDYEPIFNELSDEEKASLLMSMFEYERTREIPKRLKGQARIVFIMIRSNLDRDREKWDETKKARSEAGSLGNQLRWGNGNPENKPSQTIANNRIATNPSQDIANIAVNANASATANVIVIDNANANAMHTENPELSTNETADNVDNLPGTSTASALALENLEKNQNTEPQNPTPISTKVLSVPETSVEITENRLVSSTQVKNIRVPAGADYEVFEAAVKKALESFGWELKDFNLSKFTEKYFGQKIKSMEKLVWEWQKQDGLYKQARERREAKKTDWLKRL</sequence>
<dbReference type="AlphaFoldDB" id="A0A388TDN9"/>
<evidence type="ECO:0000313" key="3">
    <source>
        <dbReference type="EMBL" id="GBR74693.1"/>
    </source>
</evidence>
<evidence type="ECO:0000259" key="2">
    <source>
        <dbReference type="Pfam" id="PF19808"/>
    </source>
</evidence>